<keyword evidence="1" id="KW-0472">Membrane</keyword>
<protein>
    <submittedName>
        <fullName evidence="3">7TM GPCR serpentine receptor class x (Srx) domain-containing protein</fullName>
    </submittedName>
</protein>
<accession>A0A7E4WD90</accession>
<feature type="transmembrane region" description="Helical" evidence="1">
    <location>
        <begin position="47"/>
        <end position="69"/>
    </location>
</feature>
<dbReference type="PANTHER" id="PTHR45907">
    <property type="entry name" value="SERPENTINE RECEPTOR, CLASS J"/>
    <property type="match status" value="1"/>
</dbReference>
<feature type="transmembrane region" description="Helical" evidence="1">
    <location>
        <begin position="191"/>
        <end position="216"/>
    </location>
</feature>
<reference evidence="3" key="2">
    <citation type="submission" date="2020-10" db="UniProtKB">
        <authorList>
            <consortium name="WormBaseParasite"/>
        </authorList>
    </citation>
    <scope>IDENTIFICATION</scope>
</reference>
<dbReference type="InterPro" id="IPR019421">
    <property type="entry name" value="7TM_GPCR_serpentine_rcpt_Srd"/>
</dbReference>
<keyword evidence="1" id="KW-0812">Transmembrane</keyword>
<feature type="transmembrane region" description="Helical" evidence="1">
    <location>
        <begin position="161"/>
        <end position="185"/>
    </location>
</feature>
<sequence>MYIFEPYVKNKWSIPVLTFCVLSQFSNPIQGLYRYFHFRLHITLKPLHIFGIYCACCACVTAVGILHVLSYEPFNDVPKAIEIITEMPYWREHSDKLSGFYVGSLLSVYMIFSVIALLILINIGAGCLLFFNHQVNSYLKTLKVHMASKTIQLQKQISRQLMLQFCLPGMIGGIGIVSASCLMFLPEYSGGVVMLMFCPFQWVPVLNPIITIMCIADYRRQLLRLLKGKNTTVGSTIVVPTATGHVDSKNQQGSGTVHTQF</sequence>
<dbReference type="SUPFAM" id="SSF81321">
    <property type="entry name" value="Family A G protein-coupled receptor-like"/>
    <property type="match status" value="1"/>
</dbReference>
<dbReference type="WBParaSite" id="Pan_g989.t1">
    <property type="protein sequence ID" value="Pan_g989.t1"/>
    <property type="gene ID" value="Pan_g989"/>
</dbReference>
<dbReference type="AlphaFoldDB" id="A0A7E4WD90"/>
<dbReference type="InterPro" id="IPR019423">
    <property type="entry name" value="7TM_GPCR_serpentine_rcpt_Srj"/>
</dbReference>
<evidence type="ECO:0000313" key="3">
    <source>
        <dbReference type="WBParaSite" id="Pan_g989.t1"/>
    </source>
</evidence>
<reference evidence="2" key="1">
    <citation type="journal article" date="2013" name="Genetics">
        <title>The draft genome and transcriptome of Panagrellus redivivus are shaped by the harsh demands of a free-living lifestyle.</title>
        <authorList>
            <person name="Srinivasan J."/>
            <person name="Dillman A.R."/>
            <person name="Macchietto M.G."/>
            <person name="Heikkinen L."/>
            <person name="Lakso M."/>
            <person name="Fracchia K.M."/>
            <person name="Antoshechkin I."/>
            <person name="Mortazavi A."/>
            <person name="Wong G."/>
            <person name="Sternberg P.W."/>
        </authorList>
    </citation>
    <scope>NUCLEOTIDE SEQUENCE [LARGE SCALE GENOMIC DNA]</scope>
    <source>
        <strain evidence="2">MT8872</strain>
    </source>
</reference>
<dbReference type="Proteomes" id="UP000492821">
    <property type="component" value="Unassembled WGS sequence"/>
</dbReference>
<name>A0A7E4WD90_PANRE</name>
<dbReference type="Pfam" id="PF10317">
    <property type="entry name" value="7TM_GPCR_Srd"/>
    <property type="match status" value="1"/>
</dbReference>
<evidence type="ECO:0000256" key="1">
    <source>
        <dbReference type="SAM" id="Phobius"/>
    </source>
</evidence>
<organism evidence="2 3">
    <name type="scientific">Panagrellus redivivus</name>
    <name type="common">Microworm</name>
    <dbReference type="NCBI Taxonomy" id="6233"/>
    <lineage>
        <taxon>Eukaryota</taxon>
        <taxon>Metazoa</taxon>
        <taxon>Ecdysozoa</taxon>
        <taxon>Nematoda</taxon>
        <taxon>Chromadorea</taxon>
        <taxon>Rhabditida</taxon>
        <taxon>Tylenchina</taxon>
        <taxon>Panagrolaimomorpha</taxon>
        <taxon>Panagrolaimoidea</taxon>
        <taxon>Panagrolaimidae</taxon>
        <taxon>Panagrellus</taxon>
    </lineage>
</organism>
<feature type="transmembrane region" description="Helical" evidence="1">
    <location>
        <begin position="106"/>
        <end position="131"/>
    </location>
</feature>
<proteinExistence type="predicted"/>
<evidence type="ECO:0000313" key="2">
    <source>
        <dbReference type="Proteomes" id="UP000492821"/>
    </source>
</evidence>
<dbReference type="PANTHER" id="PTHR45907:SF16">
    <property type="entry name" value="SERPENTINE RECEPTOR, CLASS J"/>
    <property type="match status" value="1"/>
</dbReference>
<keyword evidence="1" id="KW-1133">Transmembrane helix</keyword>
<keyword evidence="2" id="KW-1185">Reference proteome</keyword>